<dbReference type="PANTHER" id="PTHR47245">
    <property type="entry name" value="PEPTIDYLPROLYL ISOMERASE"/>
    <property type="match status" value="1"/>
</dbReference>
<dbReference type="EMBL" id="LCRX01000015">
    <property type="protein sequence ID" value="KKW41634.1"/>
    <property type="molecule type" value="Genomic_DNA"/>
</dbReference>
<reference evidence="5 6" key="1">
    <citation type="journal article" date="2015" name="Nature">
        <title>rRNA introns, odd ribosomes, and small enigmatic genomes across a large radiation of phyla.</title>
        <authorList>
            <person name="Brown C.T."/>
            <person name="Hug L.A."/>
            <person name="Thomas B.C."/>
            <person name="Sharon I."/>
            <person name="Castelle C.J."/>
            <person name="Singh A."/>
            <person name="Wilkins M.J."/>
            <person name="Williams K.H."/>
            <person name="Banfield J.F."/>
        </authorList>
    </citation>
    <scope>NUCLEOTIDE SEQUENCE [LARGE SCALE GENOMIC DNA]</scope>
</reference>
<dbReference type="PANTHER" id="PTHR47245:SF2">
    <property type="entry name" value="PEPTIDYL-PROLYL CIS-TRANS ISOMERASE HP_0175-RELATED"/>
    <property type="match status" value="1"/>
</dbReference>
<dbReference type="InterPro" id="IPR027304">
    <property type="entry name" value="Trigger_fact/SurA_dom_sf"/>
</dbReference>
<dbReference type="SUPFAM" id="SSF109998">
    <property type="entry name" value="Triger factor/SurA peptide-binding domain-like"/>
    <property type="match status" value="1"/>
</dbReference>
<dbReference type="PATRIC" id="fig|1619044.3.peg.1164"/>
<accession>A0A0G2B894</accession>
<dbReference type="GO" id="GO:0003755">
    <property type="term" value="F:peptidyl-prolyl cis-trans isomerase activity"/>
    <property type="evidence" value="ECO:0007669"/>
    <property type="project" value="UniProtKB-KW"/>
</dbReference>
<gene>
    <name evidence="5" type="ORF">UY92_C0015G0046</name>
</gene>
<keyword evidence="3" id="KW-0812">Transmembrane</keyword>
<keyword evidence="1" id="KW-0413">Isomerase</keyword>
<feature type="transmembrane region" description="Helical" evidence="3">
    <location>
        <begin position="37"/>
        <end position="59"/>
    </location>
</feature>
<keyword evidence="3" id="KW-0472">Membrane</keyword>
<dbReference type="InterPro" id="IPR006311">
    <property type="entry name" value="TAT_signal"/>
</dbReference>
<sequence length="372" mass="40173">MEEQIQSNQTPEITPSTSGASARQEPDAAPGSSRRRLLGYGAAAALAAVILAGGVTGLVGARRSSEHPLVVSAARVFGVSAGSVNNRSIRYADYVRDLAALRIFYNANTQAGAPTYTAEQQSDQALSRLIANALIAEVAAEYQVSVGQDEVVEIRKKLAERFENDENKLAEDVKKNFGLELSTFLESVVKPSLLEQKLSAAFASSTAEEGGQFAAEQVKARHILFNVKDQSEDAKVKKTAAKVLARLKKGEDFATLAKEFGSDGTKDQGGDLGWFGRGQMVPEFEQAVFALEPGKLGEELVKTEFGYHIVQVDERRNVRDFGAYMNDRLDKAQIKIYGKIHNPFAKPEEPANETETPPADNNGNGPVGQPAE</sequence>
<feature type="region of interest" description="Disordered" evidence="2">
    <location>
        <begin position="342"/>
        <end position="372"/>
    </location>
</feature>
<evidence type="ECO:0000313" key="6">
    <source>
        <dbReference type="Proteomes" id="UP000033870"/>
    </source>
</evidence>
<proteinExistence type="predicted"/>
<name>A0A0G2B894_9BACT</name>
<evidence type="ECO:0000313" key="5">
    <source>
        <dbReference type="EMBL" id="KKW41634.1"/>
    </source>
</evidence>
<dbReference type="AlphaFoldDB" id="A0A0G2B894"/>
<protein>
    <submittedName>
        <fullName evidence="5">Foldase protein PrsA</fullName>
    </submittedName>
</protein>
<comment type="caution">
    <text evidence="5">The sequence shown here is derived from an EMBL/GenBank/DDBJ whole genome shotgun (WGS) entry which is preliminary data.</text>
</comment>
<organism evidence="5 6">
    <name type="scientific">Candidatus Magasanikbacteria bacterium GW2011_GWA2_56_11</name>
    <dbReference type="NCBI Taxonomy" id="1619044"/>
    <lineage>
        <taxon>Bacteria</taxon>
        <taxon>Candidatus Magasanikiibacteriota</taxon>
    </lineage>
</organism>
<feature type="region of interest" description="Disordered" evidence="2">
    <location>
        <begin position="1"/>
        <end position="34"/>
    </location>
</feature>
<evidence type="ECO:0000256" key="3">
    <source>
        <dbReference type="SAM" id="Phobius"/>
    </source>
</evidence>
<dbReference type="Proteomes" id="UP000033870">
    <property type="component" value="Unassembled WGS sequence"/>
</dbReference>
<keyword evidence="3" id="KW-1133">Transmembrane helix</keyword>
<evidence type="ECO:0000256" key="2">
    <source>
        <dbReference type="SAM" id="MobiDB-lite"/>
    </source>
</evidence>
<dbReference type="Gene3D" id="3.10.50.40">
    <property type="match status" value="1"/>
</dbReference>
<dbReference type="STRING" id="1619044.UY92_C0015G0046"/>
<feature type="compositionally biased region" description="Polar residues" evidence="2">
    <location>
        <begin position="1"/>
        <end position="21"/>
    </location>
</feature>
<dbReference type="Pfam" id="PF13623">
    <property type="entry name" value="SurA_N_2"/>
    <property type="match status" value="1"/>
</dbReference>
<evidence type="ECO:0000259" key="4">
    <source>
        <dbReference type="PROSITE" id="PS50198"/>
    </source>
</evidence>
<dbReference type="SUPFAM" id="SSF54534">
    <property type="entry name" value="FKBP-like"/>
    <property type="match status" value="1"/>
</dbReference>
<dbReference type="PROSITE" id="PS50198">
    <property type="entry name" value="PPIC_PPIASE_2"/>
    <property type="match status" value="1"/>
</dbReference>
<dbReference type="Gene3D" id="1.10.4030.10">
    <property type="entry name" value="Porin chaperone SurA, peptide-binding domain"/>
    <property type="match status" value="1"/>
</dbReference>
<dbReference type="InterPro" id="IPR046357">
    <property type="entry name" value="PPIase_dom_sf"/>
</dbReference>
<dbReference type="Pfam" id="PF13616">
    <property type="entry name" value="Rotamase_3"/>
    <property type="match status" value="1"/>
</dbReference>
<feature type="domain" description="PpiC" evidence="4">
    <location>
        <begin position="215"/>
        <end position="314"/>
    </location>
</feature>
<dbReference type="PROSITE" id="PS51318">
    <property type="entry name" value="TAT"/>
    <property type="match status" value="1"/>
</dbReference>
<dbReference type="InterPro" id="IPR000297">
    <property type="entry name" value="PPIase_PpiC"/>
</dbReference>
<dbReference type="InterPro" id="IPR050245">
    <property type="entry name" value="PrsA_foldase"/>
</dbReference>
<evidence type="ECO:0000256" key="1">
    <source>
        <dbReference type="PROSITE-ProRule" id="PRU00278"/>
    </source>
</evidence>
<keyword evidence="1" id="KW-0697">Rotamase</keyword>